<feature type="compositionally biased region" description="Basic and acidic residues" evidence="1">
    <location>
        <begin position="87"/>
        <end position="98"/>
    </location>
</feature>
<feature type="region of interest" description="Disordered" evidence="1">
    <location>
        <begin position="367"/>
        <end position="387"/>
    </location>
</feature>
<feature type="compositionally biased region" description="Polar residues" evidence="1">
    <location>
        <begin position="157"/>
        <end position="171"/>
    </location>
</feature>
<feature type="region of interest" description="Disordered" evidence="1">
    <location>
        <begin position="718"/>
        <end position="776"/>
    </location>
</feature>
<sequence>MSNTRARSKTISKLSPSSMTAETVGSGGGTEADCNKHNPQQDPVPPNPWLSAFDAQPLSDTTGALQITKDEAASKVSVFAQSNPPDKAAREMSKEHDCNSLQLDSQPSPPTKAGPVAVFEEYCNNNKAPTQQPPQSASAASGISSMDQLHNEEPVQQPVTEQASALATGTESAHRQRSEQVWREEFLNTTKQEAKDNLENTLFSLEAIIGAAQHFVMAIPYRRMPLGESYDGTPFDPNPPNSLDPAEVSNLLAALKGESSGHLRNLIHLVTGDESEEYNIPAKVVSKAMTREGDESFSDKIRAQYQEEYQNDPAMRDMIQEPRKALENPFGPPPPHRLAAQPVPQAVTHNPFIKMEPENTATITAIGSTNGGTSKRSHTKSKSEGALAKQNYRQRVSNNVAIILEASDIDMIRTHRTPMGRMMWGPKGLVWPEVCTISADVSPEVWTSMSARLARYCPFAHESGWMVLVSGDITNCHECNKQNFTLVDIYLPPQTRFNILRRGYGVDEEGRIFNANDGRLLPQPNHLGGITNLSTTIWEEGKKFTRKLQPISMEIQYAVSQGKVDDLLKKMKTPTHDRWLLKNTPAGRPKLSKRKLTSNIKAELAKPSSNSPDALKKLHTRRLQHFWDLSQWSETRLEAAVAEMITRVKELHTDRILSEKQFDLSVHWFTRQDVVEIVSSKTLDSLLLELTGQGDPKAKTGRIKKSVEDADLAGIDLTQDSLGNLPKPVNSRKRKVESEIPRPPRPRKQQMTPKKAEAEPENESGDTLQNEDDNAE</sequence>
<feature type="compositionally biased region" description="Basic residues" evidence="1">
    <location>
        <begin position="1"/>
        <end position="10"/>
    </location>
</feature>
<gene>
    <name evidence="2" type="ORF">DDE83_000139</name>
</gene>
<name>A0A364NH32_STELY</name>
<proteinExistence type="predicted"/>
<protein>
    <submittedName>
        <fullName evidence="2">Uncharacterized protein</fullName>
    </submittedName>
</protein>
<feature type="compositionally biased region" description="Polar residues" evidence="1">
    <location>
        <begin position="11"/>
        <end position="23"/>
    </location>
</feature>
<feature type="region of interest" description="Disordered" evidence="1">
    <location>
        <begin position="84"/>
        <end position="115"/>
    </location>
</feature>
<feature type="region of interest" description="Disordered" evidence="1">
    <location>
        <begin position="1"/>
        <end position="63"/>
    </location>
</feature>
<dbReference type="AlphaFoldDB" id="A0A364NH32"/>
<reference evidence="3" key="1">
    <citation type="submission" date="2018-05" db="EMBL/GenBank/DDBJ databases">
        <title>Draft genome sequence of Stemphylium lycopersici strain CIDEFI 213.</title>
        <authorList>
            <person name="Medina R."/>
            <person name="Franco M.E.E."/>
            <person name="Lucentini C.G."/>
            <person name="Saparrat M.C.N."/>
            <person name="Balatti P.A."/>
        </authorList>
    </citation>
    <scope>NUCLEOTIDE SEQUENCE [LARGE SCALE GENOMIC DNA]</scope>
    <source>
        <strain evidence="3">CIDEFI 213</strain>
    </source>
</reference>
<evidence type="ECO:0000313" key="2">
    <source>
        <dbReference type="EMBL" id="RAR16572.1"/>
    </source>
</evidence>
<dbReference type="Proteomes" id="UP000249619">
    <property type="component" value="Unassembled WGS sequence"/>
</dbReference>
<accession>A0A364NH32</accession>
<feature type="region of interest" description="Disordered" evidence="1">
    <location>
        <begin position="153"/>
        <end position="180"/>
    </location>
</feature>
<comment type="caution">
    <text evidence="2">The sequence shown here is derived from an EMBL/GenBank/DDBJ whole genome shotgun (WGS) entry which is preliminary data.</text>
</comment>
<feature type="compositionally biased region" description="Acidic residues" evidence="1">
    <location>
        <begin position="759"/>
        <end position="776"/>
    </location>
</feature>
<organism evidence="2 3">
    <name type="scientific">Stemphylium lycopersici</name>
    <name type="common">Tomato gray leaf spot disease fungus</name>
    <name type="synonym">Thyrospora lycopersici</name>
    <dbReference type="NCBI Taxonomy" id="183478"/>
    <lineage>
        <taxon>Eukaryota</taxon>
        <taxon>Fungi</taxon>
        <taxon>Dikarya</taxon>
        <taxon>Ascomycota</taxon>
        <taxon>Pezizomycotina</taxon>
        <taxon>Dothideomycetes</taxon>
        <taxon>Pleosporomycetidae</taxon>
        <taxon>Pleosporales</taxon>
        <taxon>Pleosporineae</taxon>
        <taxon>Pleosporaceae</taxon>
        <taxon>Stemphylium</taxon>
    </lineage>
</organism>
<evidence type="ECO:0000256" key="1">
    <source>
        <dbReference type="SAM" id="MobiDB-lite"/>
    </source>
</evidence>
<keyword evidence="3" id="KW-1185">Reference proteome</keyword>
<evidence type="ECO:0000313" key="3">
    <source>
        <dbReference type="Proteomes" id="UP000249619"/>
    </source>
</evidence>
<dbReference type="EMBL" id="QGDH01000002">
    <property type="protein sequence ID" value="RAR16572.1"/>
    <property type="molecule type" value="Genomic_DNA"/>
</dbReference>